<reference evidence="1 2" key="1">
    <citation type="submission" date="2014-12" db="EMBL/GenBank/DDBJ databases">
        <title>16Stimator: statistical estimation of ribosomal gene copy numbers from draft genome assemblies.</title>
        <authorList>
            <person name="Perisin M.A."/>
            <person name="Vetter M."/>
            <person name="Gilbert J.A."/>
            <person name="Bergelson J."/>
        </authorList>
    </citation>
    <scope>NUCLEOTIDE SEQUENCE [LARGE SCALE GENOMIC DNA]</scope>
    <source>
        <strain evidence="1 2">MEJ076</strain>
    </source>
</reference>
<dbReference type="InterPro" id="IPR010710">
    <property type="entry name" value="DUF1289"/>
</dbReference>
<organism evidence="1 2">
    <name type="scientific">Agrobacterium tumefaciens</name>
    <dbReference type="NCBI Taxonomy" id="358"/>
    <lineage>
        <taxon>Bacteria</taxon>
        <taxon>Pseudomonadati</taxon>
        <taxon>Pseudomonadota</taxon>
        <taxon>Alphaproteobacteria</taxon>
        <taxon>Hyphomicrobiales</taxon>
        <taxon>Rhizobiaceae</taxon>
        <taxon>Rhizobium/Agrobacterium group</taxon>
        <taxon>Agrobacterium</taxon>
        <taxon>Agrobacterium tumefaciens complex</taxon>
    </lineage>
</organism>
<dbReference type="PANTHER" id="PTHR35175:SF2">
    <property type="entry name" value="DUF1289 DOMAIN-CONTAINING PROTEIN"/>
    <property type="match status" value="1"/>
</dbReference>
<dbReference type="PANTHER" id="PTHR35175">
    <property type="entry name" value="DUF1289 DOMAIN-CONTAINING PROTEIN"/>
    <property type="match status" value="1"/>
</dbReference>
<dbReference type="EMBL" id="JXQV01000030">
    <property type="protein sequence ID" value="KIP99306.1"/>
    <property type="molecule type" value="Genomic_DNA"/>
</dbReference>
<dbReference type="Pfam" id="PF06945">
    <property type="entry name" value="DUF1289"/>
    <property type="match status" value="1"/>
</dbReference>
<comment type="caution">
    <text evidence="1">The sequence shown here is derived from an EMBL/GenBank/DDBJ whole genome shotgun (WGS) entry which is preliminary data.</text>
</comment>
<evidence type="ECO:0008006" key="3">
    <source>
        <dbReference type="Google" id="ProtNLM"/>
    </source>
</evidence>
<dbReference type="Proteomes" id="UP000035017">
    <property type="component" value="Unassembled WGS sequence"/>
</dbReference>
<accession>A0A0D0KMP2</accession>
<protein>
    <recommendedName>
        <fullName evidence="3">DUF1289 domain-containing protein</fullName>
    </recommendedName>
</protein>
<sequence length="64" mass="7286">MESPCIDICSLDSRDGLCDGCHRSIEEIMAWSRLTAFERQTIMKSLPQRAMDRMRPPVQETATA</sequence>
<proteinExistence type="predicted"/>
<dbReference type="AlphaFoldDB" id="A0A0D0KMP2"/>
<name>A0A0D0KMP2_AGRTU</name>
<evidence type="ECO:0000313" key="2">
    <source>
        <dbReference type="Proteomes" id="UP000035017"/>
    </source>
</evidence>
<evidence type="ECO:0000313" key="1">
    <source>
        <dbReference type="EMBL" id="KIP99306.1"/>
    </source>
</evidence>
<gene>
    <name evidence="1" type="ORF">RU07_19490</name>
</gene>
<dbReference type="OrthoDB" id="9811423at2"/>